<evidence type="ECO:0000313" key="2">
    <source>
        <dbReference type="EMBL" id="GAA5208683.1"/>
    </source>
</evidence>
<sequence>MAGRDSDAPGSPGECRVSRRGAQRREERQGAAPIRVFHDQFSSHMFGSLLLEDQPKSSTASMSTWLGTPPPFAYLPTWAWLDGAKFKPVSVTASVPLLGVQAITTAEPVSVEIDPGTADAEIY</sequence>
<keyword evidence="3" id="KW-1185">Reference proteome</keyword>
<dbReference type="Proteomes" id="UP001499878">
    <property type="component" value="Unassembled WGS sequence"/>
</dbReference>
<evidence type="ECO:0000256" key="1">
    <source>
        <dbReference type="SAM" id="MobiDB-lite"/>
    </source>
</evidence>
<feature type="region of interest" description="Disordered" evidence="1">
    <location>
        <begin position="1"/>
        <end position="32"/>
    </location>
</feature>
<name>A0ABP9T5I2_9ACTN</name>
<protein>
    <submittedName>
        <fullName evidence="2">Uncharacterized protein</fullName>
    </submittedName>
</protein>
<gene>
    <name evidence="2" type="ORF">GCM10023323_29180</name>
</gene>
<evidence type="ECO:0000313" key="3">
    <source>
        <dbReference type="Proteomes" id="UP001499878"/>
    </source>
</evidence>
<comment type="caution">
    <text evidence="2">The sequence shown here is derived from an EMBL/GenBank/DDBJ whole genome shotgun (WGS) entry which is preliminary data.</text>
</comment>
<accession>A0ABP9T5I2</accession>
<proteinExistence type="predicted"/>
<dbReference type="EMBL" id="BAABJR010000006">
    <property type="protein sequence ID" value="GAA5208683.1"/>
    <property type="molecule type" value="Genomic_DNA"/>
</dbReference>
<organism evidence="2 3">
    <name type="scientific">Streptomyces thinghirensis</name>
    <dbReference type="NCBI Taxonomy" id="551547"/>
    <lineage>
        <taxon>Bacteria</taxon>
        <taxon>Bacillati</taxon>
        <taxon>Actinomycetota</taxon>
        <taxon>Actinomycetes</taxon>
        <taxon>Kitasatosporales</taxon>
        <taxon>Streptomycetaceae</taxon>
        <taxon>Streptomyces</taxon>
    </lineage>
</organism>
<reference evidence="3" key="1">
    <citation type="journal article" date="2019" name="Int. J. Syst. Evol. Microbiol.">
        <title>The Global Catalogue of Microorganisms (GCM) 10K type strain sequencing project: providing services to taxonomists for standard genome sequencing and annotation.</title>
        <authorList>
            <consortium name="The Broad Institute Genomics Platform"/>
            <consortium name="The Broad Institute Genome Sequencing Center for Infectious Disease"/>
            <person name="Wu L."/>
            <person name="Ma J."/>
        </authorList>
    </citation>
    <scope>NUCLEOTIDE SEQUENCE [LARGE SCALE GENOMIC DNA]</scope>
    <source>
        <strain evidence="3">JCM 18306</strain>
    </source>
</reference>